<name>A0AAT9GW14_9FLAO</name>
<dbReference type="EMBL" id="AP031573">
    <property type="protein sequence ID" value="BFM41638.1"/>
    <property type="molecule type" value="Genomic_DNA"/>
</dbReference>
<gene>
    <name evidence="2" type="ORF">CFS9_02790</name>
</gene>
<organism evidence="2">
    <name type="scientific">Flavobacterium sp. CFS9</name>
    <dbReference type="NCBI Taxonomy" id="3143118"/>
    <lineage>
        <taxon>Bacteria</taxon>
        <taxon>Pseudomonadati</taxon>
        <taxon>Bacteroidota</taxon>
        <taxon>Flavobacteriia</taxon>
        <taxon>Flavobacteriales</taxon>
        <taxon>Flavobacteriaceae</taxon>
        <taxon>Flavobacterium</taxon>
    </lineage>
</organism>
<evidence type="ECO:0000256" key="1">
    <source>
        <dbReference type="SAM" id="MobiDB-lite"/>
    </source>
</evidence>
<feature type="compositionally biased region" description="Basic and acidic residues" evidence="1">
    <location>
        <begin position="37"/>
        <end position="49"/>
    </location>
</feature>
<accession>A0AAT9GW14</accession>
<evidence type="ECO:0000313" key="2">
    <source>
        <dbReference type="EMBL" id="BFM41638.1"/>
    </source>
</evidence>
<protein>
    <submittedName>
        <fullName evidence="2">Uncharacterized protein</fullName>
    </submittedName>
</protein>
<dbReference type="AlphaFoldDB" id="A0AAT9GW14"/>
<sequence>MGINTVPITTKIKKGTNLKFHKKLSGEVKYNTTKLKTENKDHNKKEKPTRFQSTSALEVVTDNRV</sequence>
<proteinExistence type="predicted"/>
<reference evidence="2" key="1">
    <citation type="submission" date="2024-05" db="EMBL/GenBank/DDBJ databases">
        <title>Whole-Genome Sequence of CFS9, a Potential Fish Probiotic Isolated from the Body Surface of Silurus asotus.</title>
        <authorList>
            <person name="Kojima M."/>
            <person name="Tobioka K."/>
            <person name="Yokota K."/>
            <person name="Nakatani H."/>
            <person name="Hori K."/>
            <person name="Tamaru Y."/>
            <person name="Okazaki F."/>
        </authorList>
    </citation>
    <scope>NUCLEOTIDE SEQUENCE</scope>
    <source>
        <strain evidence="2">CFS9</strain>
    </source>
</reference>
<feature type="region of interest" description="Disordered" evidence="1">
    <location>
        <begin position="37"/>
        <end position="65"/>
    </location>
</feature>